<dbReference type="AlphaFoldDB" id="A0A4R4BK80"/>
<dbReference type="EMBL" id="SMDG01000001">
    <property type="protein sequence ID" value="TCW59742.1"/>
    <property type="molecule type" value="Genomic_DNA"/>
</dbReference>
<accession>A0A4R4BK80</accession>
<evidence type="ECO:0008006" key="3">
    <source>
        <dbReference type="Google" id="ProtNLM"/>
    </source>
</evidence>
<evidence type="ECO:0000313" key="1">
    <source>
        <dbReference type="EMBL" id="TCW59742.1"/>
    </source>
</evidence>
<gene>
    <name evidence="1" type="ORF">EC910_101372</name>
</gene>
<dbReference type="RefSeq" id="WP_207911710.1">
    <property type="nucleotide sequence ID" value="NZ_SMDF01000001.1"/>
</dbReference>
<dbReference type="Proteomes" id="UP000295285">
    <property type="component" value="Unassembled WGS sequence"/>
</dbReference>
<protein>
    <recommendedName>
        <fullName evidence="3">DNA-binding protein</fullName>
    </recommendedName>
</protein>
<organism evidence="1 2">
    <name type="scientific">Bacillus thuringiensis</name>
    <dbReference type="NCBI Taxonomy" id="1428"/>
    <lineage>
        <taxon>Bacteria</taxon>
        <taxon>Bacillati</taxon>
        <taxon>Bacillota</taxon>
        <taxon>Bacilli</taxon>
        <taxon>Bacillales</taxon>
        <taxon>Bacillaceae</taxon>
        <taxon>Bacillus</taxon>
        <taxon>Bacillus cereus group</taxon>
    </lineage>
</organism>
<comment type="caution">
    <text evidence="1">The sequence shown here is derived from an EMBL/GenBank/DDBJ whole genome shotgun (WGS) entry which is preliminary data.</text>
</comment>
<proteinExistence type="predicted"/>
<reference evidence="1 2" key="1">
    <citation type="submission" date="2019-03" db="EMBL/GenBank/DDBJ databases">
        <title>Above-ground endophytic microbial communities from plants in different locations in the United States.</title>
        <authorList>
            <person name="Frank C."/>
        </authorList>
    </citation>
    <scope>NUCLEOTIDE SEQUENCE [LARGE SCALE GENOMIC DNA]</scope>
    <source>
        <strain evidence="1 2">LP_2_YM</strain>
    </source>
</reference>
<sequence>MNNPLDNIMGVKEAGEMWGLSADRVKGLCQSGEVIAKKIGNSWVLDKNQPNPKGGRRMRLGGVKMRTWEREGYKVMEVEHNFDLHAFDVIKKEKVVATITPNTIEDMNHIIDDLNNGEDVDGWEDGMGNTISIN</sequence>
<evidence type="ECO:0000313" key="2">
    <source>
        <dbReference type="Proteomes" id="UP000295285"/>
    </source>
</evidence>
<name>A0A4R4BK80_BACTU</name>